<dbReference type="Proteomes" id="UP001557470">
    <property type="component" value="Unassembled WGS sequence"/>
</dbReference>
<feature type="compositionally biased region" description="Polar residues" evidence="1">
    <location>
        <begin position="413"/>
        <end position="434"/>
    </location>
</feature>
<evidence type="ECO:0000259" key="2">
    <source>
        <dbReference type="Pfam" id="PF10505"/>
    </source>
</evidence>
<proteinExistence type="predicted"/>
<feature type="compositionally biased region" description="Pro residues" evidence="1">
    <location>
        <begin position="594"/>
        <end position="617"/>
    </location>
</feature>
<evidence type="ECO:0000256" key="1">
    <source>
        <dbReference type="SAM" id="MobiDB-lite"/>
    </source>
</evidence>
<keyword evidence="4" id="KW-1185">Reference proteome</keyword>
<dbReference type="PANTHER" id="PTHR14633:SF3">
    <property type="entry name" value="LITTLE ELONGATION COMPLEX SUBUNIT 2"/>
    <property type="match status" value="1"/>
</dbReference>
<dbReference type="InterPro" id="IPR019535">
    <property type="entry name" value="ICE2_C"/>
</dbReference>
<dbReference type="PANTHER" id="PTHR14633">
    <property type="entry name" value="LITTLE ELONGATION COMPLEX SUBUNIT 2"/>
    <property type="match status" value="1"/>
</dbReference>
<protein>
    <recommendedName>
        <fullName evidence="2">Little elongation complex subunit 2 C-terminal domain-containing protein</fullName>
    </recommendedName>
</protein>
<feature type="region of interest" description="Disordered" evidence="1">
    <location>
        <begin position="885"/>
        <end position="934"/>
    </location>
</feature>
<feature type="compositionally biased region" description="Basic and acidic residues" evidence="1">
    <location>
        <begin position="79"/>
        <end position="90"/>
    </location>
</feature>
<evidence type="ECO:0000313" key="4">
    <source>
        <dbReference type="Proteomes" id="UP001557470"/>
    </source>
</evidence>
<feature type="region of interest" description="Disordered" evidence="1">
    <location>
        <begin position="395"/>
        <end position="434"/>
    </location>
</feature>
<dbReference type="AlphaFoldDB" id="A0ABD0X1U0"/>
<comment type="caution">
    <text evidence="3">The sequence shown here is derived from an EMBL/GenBank/DDBJ whole genome shotgun (WGS) entry which is preliminary data.</text>
</comment>
<feature type="compositionally biased region" description="Polar residues" evidence="1">
    <location>
        <begin position="515"/>
        <end position="528"/>
    </location>
</feature>
<evidence type="ECO:0000313" key="3">
    <source>
        <dbReference type="EMBL" id="KAL0968923.1"/>
    </source>
</evidence>
<feature type="region of interest" description="Disordered" evidence="1">
    <location>
        <begin position="456"/>
        <end position="571"/>
    </location>
</feature>
<feature type="domain" description="Little elongation complex subunit 2 C-terminal" evidence="2">
    <location>
        <begin position="678"/>
        <end position="880"/>
    </location>
</feature>
<sequence length="934" mass="103651">MELSWEDAPVPEPHCLLFNKDLYDRFSLAPTIKELWAAAQSPAVKSEVKAELAEPTGPVDCASIQNENKISADSQDEDCDRKEHPPRDPAAETFPEPRVPYPCVSSLTRKDQLTYLNVLTSKQPRTASQYLLQRVNTERSEFMRYLQDVAKMCPDDYKYISQGAALYSEEYLRACLDQIKTYPQFYKILEITSLTGGTFSSSLQFNFEKQLLAMGEVVITDHKVVANEAQLASDYETVSSCIPPAKNAERSHAAVSTDSNAEMLSSRYEPHVVLSRDSLTRLLNNHGPDFPDAWEVPVVVKINAGKGSSHSKTVYVDPPLLLTEMSARDRSQLFNEESIQLSINKNGSKSVYHVMTETPAMYKQLPAESSQRTLVSFETSVLDFGLDLTDLETFGETTQSSKSPKAQKLQKEIASQHNYASSQSKEKSNQTCRISSIQEKEAQQEVNLDMAEGPGAQQKVVQSPAGMSSPVRCAKPLRNDSQESEEDLVTGQGSELSSGVDSEDERLVIDDPLSPDSTSRAQCNTKPSTKLPLSPPGEAVPDSPNRARTSPSSLTGTRRVGRKPRVPGRCDQLGQILAMQKAMLKPSPRQNQPPDTPCPSNPQAPPPSRGLPRPHPQPSSQSLVKPCVSSYLQSTQDEETYVQAPAGPAPIDKENSAHHKRLLCESLLCGAEDERDFLAPVEGNLLYKLYSLEDLLLLVRSQVSLAHTHKVGMENKMVPVHVLCKMEYQLCYGVEALTKKEACRLWAEKLLHSSTVSYIGHVDAQTSKLALLRKLPADWKPSCDFRPAKSLNILHHLLKKMTGLSEGRYLIGHKTGEPFVTIFKATEGQSMVRGLYDLHQTHCKVPSPPETGPLPWVPLDHTVVLPFHKRHGRLPCTFPPLELQHRQKARTGRAGGQAEANPTSSHRAKKGKKKNVNRTVKGKKWINKPRQNNL</sequence>
<feature type="compositionally biased region" description="Polar residues" evidence="1">
    <location>
        <begin position="491"/>
        <end position="500"/>
    </location>
</feature>
<reference evidence="3 4" key="1">
    <citation type="submission" date="2024-06" db="EMBL/GenBank/DDBJ databases">
        <authorList>
            <person name="Pan Q."/>
            <person name="Wen M."/>
            <person name="Jouanno E."/>
            <person name="Zahm M."/>
            <person name="Klopp C."/>
            <person name="Cabau C."/>
            <person name="Louis A."/>
            <person name="Berthelot C."/>
            <person name="Parey E."/>
            <person name="Roest Crollius H."/>
            <person name="Montfort J."/>
            <person name="Robinson-Rechavi M."/>
            <person name="Bouchez O."/>
            <person name="Lampietro C."/>
            <person name="Lopez Roques C."/>
            <person name="Donnadieu C."/>
            <person name="Postlethwait J."/>
            <person name="Bobe J."/>
            <person name="Verreycken H."/>
            <person name="Guiguen Y."/>
        </authorList>
    </citation>
    <scope>NUCLEOTIDE SEQUENCE [LARGE SCALE GENOMIC DNA]</scope>
    <source>
        <strain evidence="3">Up_M1</strain>
        <tissue evidence="3">Testis</tissue>
    </source>
</reference>
<accession>A0ABD0X1U0</accession>
<dbReference type="Pfam" id="PF10505">
    <property type="entry name" value="NARG2_C"/>
    <property type="match status" value="1"/>
</dbReference>
<gene>
    <name evidence="3" type="ORF">UPYG_G00273780</name>
</gene>
<feature type="compositionally biased region" description="Basic residues" evidence="1">
    <location>
        <begin position="906"/>
        <end position="927"/>
    </location>
</feature>
<name>A0ABD0X1U0_UMBPY</name>
<feature type="compositionally biased region" description="Polar residues" evidence="1">
    <location>
        <begin position="395"/>
        <end position="404"/>
    </location>
</feature>
<feature type="region of interest" description="Disordered" evidence="1">
    <location>
        <begin position="70"/>
        <end position="97"/>
    </location>
</feature>
<organism evidence="3 4">
    <name type="scientific">Umbra pygmaea</name>
    <name type="common">Eastern mudminnow</name>
    <dbReference type="NCBI Taxonomy" id="75934"/>
    <lineage>
        <taxon>Eukaryota</taxon>
        <taxon>Metazoa</taxon>
        <taxon>Chordata</taxon>
        <taxon>Craniata</taxon>
        <taxon>Vertebrata</taxon>
        <taxon>Euteleostomi</taxon>
        <taxon>Actinopterygii</taxon>
        <taxon>Neopterygii</taxon>
        <taxon>Teleostei</taxon>
        <taxon>Protacanthopterygii</taxon>
        <taxon>Esociformes</taxon>
        <taxon>Umbridae</taxon>
        <taxon>Umbra</taxon>
    </lineage>
</organism>
<dbReference type="EMBL" id="JAGEUA010000008">
    <property type="protein sequence ID" value="KAL0968923.1"/>
    <property type="molecule type" value="Genomic_DNA"/>
</dbReference>
<feature type="region of interest" description="Disordered" evidence="1">
    <location>
        <begin position="585"/>
        <end position="629"/>
    </location>
</feature>